<comment type="similarity">
    <text evidence="2">Belongs to the trans-sulfuration enzymes family. L-methionine gamma-lyase subfamily.</text>
</comment>
<dbReference type="PANTHER" id="PTHR11808">
    <property type="entry name" value="TRANS-SULFURATION ENZYME FAMILY MEMBER"/>
    <property type="match status" value="1"/>
</dbReference>
<dbReference type="GO" id="GO:0005737">
    <property type="term" value="C:cytoplasm"/>
    <property type="evidence" value="ECO:0007669"/>
    <property type="project" value="TreeGrafter"/>
</dbReference>
<sequence>MAKDYKFDTLSIHGGREEDGANYPLNPPIYQSSTFVFGSTDDVNRMMSGEMDGYLYSRGENPTVRLFEERIAALEEGVGAVAFASGMAAVSSVMLSLLRPEDNIIVHNNLYGSSYILTTSVLPDYNINFKIVDLTNIDNLKESIDENTKVIYFETPSNPNLTIIDIKAVVDLAKEKGIKVVVDNTFATPYFQKPLTQGVDVVVHSATKYIGGHGDVIAGVAIANDKEYLNQLNSKYLCKFGGVMSAFNAWLLLRGLKTLGLRMRQHEENAIKVADFLESHPKIKEVMYPGLKSFKGHELAKKQMSGFGAMISFEVKGDLEEAKDVVNSVKLSKLAVSLGDCETLIELPAAMTHSGYPKEELSKFGLTESMIRLSVGLENAEDIIKDLDNALSYIYKKETLS</sequence>
<dbReference type="CDD" id="cd00614">
    <property type="entry name" value="CGS_like"/>
    <property type="match status" value="1"/>
</dbReference>
<dbReference type="GO" id="GO:0047982">
    <property type="term" value="F:homocysteine desulfhydrase activity"/>
    <property type="evidence" value="ECO:0007669"/>
    <property type="project" value="UniProtKB-EC"/>
</dbReference>
<dbReference type="RefSeq" id="WP_014968229.1">
    <property type="nucleotide sequence ID" value="NC_018664.1"/>
</dbReference>
<dbReference type="GO" id="GO:0019346">
    <property type="term" value="P:transsulfuration"/>
    <property type="evidence" value="ECO:0007669"/>
    <property type="project" value="InterPro"/>
</dbReference>
<comment type="catalytic activity">
    <reaction evidence="10">
        <text>L-methionine + H2O = methanethiol + 2-oxobutanoate + NH4(+)</text>
        <dbReference type="Rhea" id="RHEA:23800"/>
        <dbReference type="ChEBI" id="CHEBI:15377"/>
        <dbReference type="ChEBI" id="CHEBI:16007"/>
        <dbReference type="ChEBI" id="CHEBI:16763"/>
        <dbReference type="ChEBI" id="CHEBI:28938"/>
        <dbReference type="ChEBI" id="CHEBI:57844"/>
        <dbReference type="EC" id="4.4.1.11"/>
    </reaction>
    <physiologicalReaction direction="left-to-right" evidence="10">
        <dbReference type="Rhea" id="RHEA:23801"/>
    </physiologicalReaction>
</comment>
<dbReference type="InterPro" id="IPR000277">
    <property type="entry name" value="Cys/Met-Metab_PyrdxlP-dep_enz"/>
</dbReference>
<evidence type="ECO:0000256" key="9">
    <source>
        <dbReference type="ARBA" id="ARBA00048780"/>
    </source>
</evidence>
<evidence type="ECO:0000256" key="6">
    <source>
        <dbReference type="ARBA" id="ARBA00023239"/>
    </source>
</evidence>
<dbReference type="eggNOG" id="COG0626">
    <property type="taxonomic scope" value="Bacteria"/>
</dbReference>
<evidence type="ECO:0000256" key="1">
    <source>
        <dbReference type="ARBA" id="ARBA00001933"/>
    </source>
</evidence>
<dbReference type="KEGG" id="cad:Curi_c20890"/>
<evidence type="ECO:0000313" key="13">
    <source>
        <dbReference type="EMBL" id="AFS79093.1"/>
    </source>
</evidence>
<feature type="modified residue" description="N6-(pyridoxal phosphate)lysine" evidence="11">
    <location>
        <position position="208"/>
    </location>
</feature>
<dbReference type="Gene3D" id="3.90.1150.10">
    <property type="entry name" value="Aspartate Aminotransferase, domain 1"/>
    <property type="match status" value="1"/>
</dbReference>
<organism evidence="13 14">
    <name type="scientific">Gottschalkia acidurici (strain ATCC 7906 / DSM 604 / BCRC 14475 / CIP 104303 / KCTC 5404 / NCIMB 10678 / 9a)</name>
    <name type="common">Clostridium acidurici</name>
    <dbReference type="NCBI Taxonomy" id="1128398"/>
    <lineage>
        <taxon>Bacteria</taxon>
        <taxon>Bacillati</taxon>
        <taxon>Bacillota</taxon>
        <taxon>Tissierellia</taxon>
        <taxon>Tissierellales</taxon>
        <taxon>Gottschalkiaceae</taxon>
        <taxon>Gottschalkia</taxon>
    </lineage>
</organism>
<dbReference type="Pfam" id="PF01053">
    <property type="entry name" value="Cys_Met_Meta_PP"/>
    <property type="match status" value="1"/>
</dbReference>
<dbReference type="FunFam" id="3.40.640.10:FF:000046">
    <property type="entry name" value="Cystathionine gamma-lyase"/>
    <property type="match status" value="1"/>
</dbReference>
<dbReference type="FunFam" id="3.90.1150.10:FF:000008">
    <property type="entry name" value="Cystathionine gamma-synthase"/>
    <property type="match status" value="1"/>
</dbReference>
<dbReference type="InterPro" id="IPR015421">
    <property type="entry name" value="PyrdxlP-dep_Trfase_major"/>
</dbReference>
<dbReference type="InterPro" id="IPR015422">
    <property type="entry name" value="PyrdxlP-dep_Trfase_small"/>
</dbReference>
<evidence type="ECO:0000256" key="10">
    <source>
        <dbReference type="ARBA" id="ARBA00052699"/>
    </source>
</evidence>
<dbReference type="Gene3D" id="3.40.640.10">
    <property type="entry name" value="Type I PLP-dependent aspartate aminotransferase-like (Major domain)"/>
    <property type="match status" value="1"/>
</dbReference>
<accession>K0AZ70</accession>
<dbReference type="GO" id="GO:0030170">
    <property type="term" value="F:pyridoxal phosphate binding"/>
    <property type="evidence" value="ECO:0007669"/>
    <property type="project" value="InterPro"/>
</dbReference>
<comment type="cofactor">
    <cofactor evidence="1 12">
        <name>pyridoxal 5'-phosphate</name>
        <dbReference type="ChEBI" id="CHEBI:597326"/>
    </cofactor>
</comment>
<protein>
    <recommendedName>
        <fullName evidence="4">L-methionine gamma-lyase</fullName>
        <ecNumber evidence="3">4.4.1.11</ecNumber>
        <ecNumber evidence="7">4.4.1.2</ecNumber>
    </recommendedName>
    <alternativeName>
        <fullName evidence="8">Homocysteine desulfhydrase</fullName>
    </alternativeName>
</protein>
<dbReference type="AlphaFoldDB" id="K0AZ70"/>
<evidence type="ECO:0000256" key="12">
    <source>
        <dbReference type="RuleBase" id="RU362118"/>
    </source>
</evidence>
<dbReference type="SUPFAM" id="SSF53383">
    <property type="entry name" value="PLP-dependent transferases"/>
    <property type="match status" value="1"/>
</dbReference>
<evidence type="ECO:0000256" key="5">
    <source>
        <dbReference type="ARBA" id="ARBA00022898"/>
    </source>
</evidence>
<dbReference type="PATRIC" id="fig|1128398.3.peg.2154"/>
<gene>
    <name evidence="13" type="primary">metC</name>
    <name evidence="13" type="ordered locus">Curi_c20890</name>
</gene>
<dbReference type="PROSITE" id="PS00868">
    <property type="entry name" value="CYS_MET_METAB_PP"/>
    <property type="match status" value="1"/>
</dbReference>
<evidence type="ECO:0000313" key="14">
    <source>
        <dbReference type="Proteomes" id="UP000006094"/>
    </source>
</evidence>
<dbReference type="InterPro" id="IPR054542">
    <property type="entry name" value="Cys_met_metab_PP"/>
</dbReference>
<evidence type="ECO:0000256" key="7">
    <source>
        <dbReference type="ARBA" id="ARBA00047175"/>
    </source>
</evidence>
<dbReference type="InterPro" id="IPR015424">
    <property type="entry name" value="PyrdxlP-dep_Trfase"/>
</dbReference>
<dbReference type="EMBL" id="CP003326">
    <property type="protein sequence ID" value="AFS79093.1"/>
    <property type="molecule type" value="Genomic_DNA"/>
</dbReference>
<keyword evidence="6 13" id="KW-0456">Lyase</keyword>
<dbReference type="GO" id="GO:0018826">
    <property type="term" value="F:methionine gamma-lyase activity"/>
    <property type="evidence" value="ECO:0007669"/>
    <property type="project" value="UniProtKB-EC"/>
</dbReference>
<evidence type="ECO:0000256" key="2">
    <source>
        <dbReference type="ARBA" id="ARBA00008667"/>
    </source>
</evidence>
<dbReference type="PANTHER" id="PTHR11808:SF80">
    <property type="entry name" value="CYSTATHIONINE GAMMA-LYASE"/>
    <property type="match status" value="1"/>
</dbReference>
<keyword evidence="5 11" id="KW-0663">Pyridoxal phosphate</keyword>
<proteinExistence type="inferred from homology"/>
<dbReference type="OrthoDB" id="9780685at2"/>
<dbReference type="EC" id="4.4.1.2" evidence="7"/>
<evidence type="ECO:0000256" key="4">
    <source>
        <dbReference type="ARBA" id="ARBA00019040"/>
    </source>
</evidence>
<reference evidence="13 14" key="1">
    <citation type="journal article" date="2012" name="PLoS ONE">
        <title>The purine-utilizing bacterium Clostridium acidurici 9a: a genome-guided metabolic reconsideration.</title>
        <authorList>
            <person name="Hartwich K."/>
            <person name="Poehlein A."/>
            <person name="Daniel R."/>
        </authorList>
    </citation>
    <scope>NUCLEOTIDE SEQUENCE [LARGE SCALE GENOMIC DNA]</scope>
    <source>
        <strain evidence="14">ATCC 7906 / DSM 604 / BCRC 14475 / CIP 104303 / KCTC 5404 / NCIMB 10678 / 9a</strain>
    </source>
</reference>
<evidence type="ECO:0000256" key="11">
    <source>
        <dbReference type="PIRSR" id="PIRSR001434-2"/>
    </source>
</evidence>
<dbReference type="EC" id="4.4.1.11" evidence="3"/>
<comment type="catalytic activity">
    <reaction evidence="9">
        <text>L-homocysteine + H2O = 2-oxobutanoate + hydrogen sulfide + NH4(+) + H(+)</text>
        <dbReference type="Rhea" id="RHEA:14501"/>
        <dbReference type="ChEBI" id="CHEBI:15377"/>
        <dbReference type="ChEBI" id="CHEBI:15378"/>
        <dbReference type="ChEBI" id="CHEBI:16763"/>
        <dbReference type="ChEBI" id="CHEBI:28938"/>
        <dbReference type="ChEBI" id="CHEBI:29919"/>
        <dbReference type="ChEBI" id="CHEBI:58199"/>
        <dbReference type="EC" id="4.4.1.2"/>
    </reaction>
    <physiologicalReaction direction="left-to-right" evidence="9">
        <dbReference type="Rhea" id="RHEA:14502"/>
    </physiologicalReaction>
</comment>
<dbReference type="PIRSF" id="PIRSF001434">
    <property type="entry name" value="CGS"/>
    <property type="match status" value="1"/>
</dbReference>
<dbReference type="Proteomes" id="UP000006094">
    <property type="component" value="Chromosome"/>
</dbReference>
<name>K0AZ70_GOTA9</name>
<keyword evidence="14" id="KW-1185">Reference proteome</keyword>
<dbReference type="HOGENOM" id="CLU_018986_2_0_9"/>
<evidence type="ECO:0000256" key="3">
    <source>
        <dbReference type="ARBA" id="ARBA00012222"/>
    </source>
</evidence>
<dbReference type="STRING" id="1128398.Curi_c20890"/>
<evidence type="ECO:0000256" key="8">
    <source>
        <dbReference type="ARBA" id="ARBA00047199"/>
    </source>
</evidence>